<dbReference type="GO" id="GO:0015225">
    <property type="term" value="F:biotin transmembrane transporter activity"/>
    <property type="evidence" value="ECO:0007669"/>
    <property type="project" value="UniProtKB-UniRule"/>
</dbReference>
<dbReference type="AlphaFoldDB" id="A0A9D1I7L4"/>
<feature type="transmembrane region" description="Helical" evidence="3">
    <location>
        <begin position="106"/>
        <end position="128"/>
    </location>
</feature>
<accession>A0A9D1I7L4</accession>
<reference evidence="4" key="1">
    <citation type="submission" date="2020-10" db="EMBL/GenBank/DDBJ databases">
        <authorList>
            <person name="Gilroy R."/>
        </authorList>
    </citation>
    <scope>NUCLEOTIDE SEQUENCE</scope>
    <source>
        <strain evidence="4">CHK195-4489</strain>
    </source>
</reference>
<evidence type="ECO:0000313" key="4">
    <source>
        <dbReference type="EMBL" id="HIU28698.1"/>
    </source>
</evidence>
<dbReference type="Proteomes" id="UP000824089">
    <property type="component" value="Unassembled WGS sequence"/>
</dbReference>
<reference evidence="4" key="2">
    <citation type="journal article" date="2021" name="PeerJ">
        <title>Extensive microbial diversity within the chicken gut microbiome revealed by metagenomics and culture.</title>
        <authorList>
            <person name="Gilroy R."/>
            <person name="Ravi A."/>
            <person name="Getino M."/>
            <person name="Pursley I."/>
            <person name="Horton D.L."/>
            <person name="Alikhan N.F."/>
            <person name="Baker D."/>
            <person name="Gharbi K."/>
            <person name="Hall N."/>
            <person name="Watson M."/>
            <person name="Adriaenssens E.M."/>
            <person name="Foster-Nyarko E."/>
            <person name="Jarju S."/>
            <person name="Secka A."/>
            <person name="Antonio M."/>
            <person name="Oren A."/>
            <person name="Chaudhuri R.R."/>
            <person name="La Ragione R."/>
            <person name="Hildebrand F."/>
            <person name="Pallen M.J."/>
        </authorList>
    </citation>
    <scope>NUCLEOTIDE SEQUENCE</scope>
    <source>
        <strain evidence="4">CHK195-4489</strain>
    </source>
</reference>
<dbReference type="Gene3D" id="1.10.1760.20">
    <property type="match status" value="1"/>
</dbReference>
<dbReference type="PIRSF" id="PIRSF016661">
    <property type="entry name" value="BioY"/>
    <property type="match status" value="1"/>
</dbReference>
<comment type="caution">
    <text evidence="4">The sequence shown here is derived from an EMBL/GenBank/DDBJ whole genome shotgun (WGS) entry which is preliminary data.</text>
</comment>
<keyword evidence="2" id="KW-0813">Transport</keyword>
<protein>
    <recommendedName>
        <fullName evidence="2">Biotin transporter</fullName>
    </recommendedName>
</protein>
<sequence length="176" mass="18849">MILCAMFVALIAAGAWIRIPGPVVPFTLQYLFTMLAGLLLGGKYGLLAVCVYIVLGLAGLPIFASGGGIGYILQPSFGYMIGFAVGAFATGSIANRTENPGYRRLLAANFLGLGIVYLFGMVYCYLISNFYLETPIGLRALFLYSFLLTVPGDIVLCGVGAVLGKRLIPLFKKIRM</sequence>
<dbReference type="PANTHER" id="PTHR34295:SF1">
    <property type="entry name" value="BIOTIN TRANSPORTER BIOY"/>
    <property type="match status" value="1"/>
</dbReference>
<dbReference type="GO" id="GO:0005886">
    <property type="term" value="C:plasma membrane"/>
    <property type="evidence" value="ECO:0007669"/>
    <property type="project" value="UniProtKB-SubCell"/>
</dbReference>
<proteinExistence type="inferred from homology"/>
<keyword evidence="2 3" id="KW-0472">Membrane</keyword>
<dbReference type="InterPro" id="IPR003784">
    <property type="entry name" value="BioY"/>
</dbReference>
<feature type="transmembrane region" description="Helical" evidence="3">
    <location>
        <begin position="49"/>
        <end position="71"/>
    </location>
</feature>
<evidence type="ECO:0000256" key="2">
    <source>
        <dbReference type="PIRNR" id="PIRNR016661"/>
    </source>
</evidence>
<keyword evidence="3" id="KW-1133">Transmembrane helix</keyword>
<evidence type="ECO:0000313" key="5">
    <source>
        <dbReference type="Proteomes" id="UP000824089"/>
    </source>
</evidence>
<dbReference type="EMBL" id="DVMM01000004">
    <property type="protein sequence ID" value="HIU28698.1"/>
    <property type="molecule type" value="Genomic_DNA"/>
</dbReference>
<dbReference type="PANTHER" id="PTHR34295">
    <property type="entry name" value="BIOTIN TRANSPORTER BIOY"/>
    <property type="match status" value="1"/>
</dbReference>
<feature type="transmembrane region" description="Helical" evidence="3">
    <location>
        <begin position="24"/>
        <end position="42"/>
    </location>
</feature>
<name>A0A9D1I7L4_9CLOT</name>
<gene>
    <name evidence="4" type="ORF">IAD50_00195</name>
</gene>
<feature type="transmembrane region" description="Helical" evidence="3">
    <location>
        <begin position="140"/>
        <end position="163"/>
    </location>
</feature>
<dbReference type="Pfam" id="PF02632">
    <property type="entry name" value="BioY"/>
    <property type="match status" value="1"/>
</dbReference>
<organism evidence="4 5">
    <name type="scientific">Candidatus Egerieisoma faecipullorum</name>
    <dbReference type="NCBI Taxonomy" id="2840963"/>
    <lineage>
        <taxon>Bacteria</taxon>
        <taxon>Bacillati</taxon>
        <taxon>Bacillota</taxon>
        <taxon>Clostridia</taxon>
        <taxon>Eubacteriales</taxon>
        <taxon>Clostridiaceae</taxon>
        <taxon>Clostridiaceae incertae sedis</taxon>
        <taxon>Candidatus Egerieisoma</taxon>
    </lineage>
</organism>
<keyword evidence="2" id="KW-1003">Cell membrane</keyword>
<comment type="similarity">
    <text evidence="1 2">Belongs to the BioY family.</text>
</comment>
<feature type="transmembrane region" description="Helical" evidence="3">
    <location>
        <begin position="77"/>
        <end position="94"/>
    </location>
</feature>
<evidence type="ECO:0000256" key="3">
    <source>
        <dbReference type="SAM" id="Phobius"/>
    </source>
</evidence>
<evidence type="ECO:0000256" key="1">
    <source>
        <dbReference type="ARBA" id="ARBA00010692"/>
    </source>
</evidence>
<comment type="subcellular location">
    <subcellularLocation>
        <location evidence="2">Cell membrane</location>
        <topology evidence="2">Multi-pass membrane protein</topology>
    </subcellularLocation>
</comment>
<keyword evidence="3" id="KW-0812">Transmembrane</keyword>